<evidence type="ECO:0000259" key="4">
    <source>
        <dbReference type="Pfam" id="PF02577"/>
    </source>
</evidence>
<dbReference type="GO" id="GO:0016567">
    <property type="term" value="P:protein ubiquitination"/>
    <property type="evidence" value="ECO:0007669"/>
    <property type="project" value="TreeGrafter"/>
</dbReference>
<comment type="similarity">
    <text evidence="1">Belongs to the bifunctional nuclease family.</text>
</comment>
<comment type="caution">
    <text evidence="5">The sequence shown here is derived from an EMBL/GenBank/DDBJ whole genome shotgun (WGS) entry which is preliminary data.</text>
</comment>
<evidence type="ECO:0000256" key="2">
    <source>
        <dbReference type="ARBA" id="ARBA00022722"/>
    </source>
</evidence>
<accession>A0AA88WPT8</accession>
<dbReference type="GO" id="GO:0004518">
    <property type="term" value="F:nuclease activity"/>
    <property type="evidence" value="ECO:0007669"/>
    <property type="project" value="UniProtKB-KW"/>
</dbReference>
<evidence type="ECO:0000313" key="5">
    <source>
        <dbReference type="EMBL" id="KAK3031956.1"/>
    </source>
</evidence>
<dbReference type="SUPFAM" id="SSF103256">
    <property type="entry name" value="Hypothetical protein TM0160"/>
    <property type="match status" value="1"/>
</dbReference>
<dbReference type="Proteomes" id="UP001188597">
    <property type="component" value="Unassembled WGS sequence"/>
</dbReference>
<keyword evidence="6" id="KW-1185">Reference proteome</keyword>
<dbReference type="Pfam" id="PF02577">
    <property type="entry name" value="BFN_dom"/>
    <property type="match status" value="1"/>
</dbReference>
<evidence type="ECO:0000313" key="6">
    <source>
        <dbReference type="Proteomes" id="UP001188597"/>
    </source>
</evidence>
<dbReference type="GO" id="GO:0030891">
    <property type="term" value="C:VCB complex"/>
    <property type="evidence" value="ECO:0007669"/>
    <property type="project" value="TreeGrafter"/>
</dbReference>
<dbReference type="InterPro" id="IPR036104">
    <property type="entry name" value="BFN_sf"/>
</dbReference>
<dbReference type="PANTHER" id="PTHR15160:SF1">
    <property type="entry name" value="VON HIPPEL-LINDAU DISEASE TUMOR SUPPRESSOR"/>
    <property type="match status" value="1"/>
</dbReference>
<dbReference type="GO" id="GO:0005634">
    <property type="term" value="C:nucleus"/>
    <property type="evidence" value="ECO:0007669"/>
    <property type="project" value="TreeGrafter"/>
</dbReference>
<organism evidence="5 6">
    <name type="scientific">Escallonia herrerae</name>
    <dbReference type="NCBI Taxonomy" id="1293975"/>
    <lineage>
        <taxon>Eukaryota</taxon>
        <taxon>Viridiplantae</taxon>
        <taxon>Streptophyta</taxon>
        <taxon>Embryophyta</taxon>
        <taxon>Tracheophyta</taxon>
        <taxon>Spermatophyta</taxon>
        <taxon>Magnoliopsida</taxon>
        <taxon>eudicotyledons</taxon>
        <taxon>Gunneridae</taxon>
        <taxon>Pentapetalae</taxon>
        <taxon>asterids</taxon>
        <taxon>campanulids</taxon>
        <taxon>Escalloniales</taxon>
        <taxon>Escalloniaceae</taxon>
        <taxon>Escallonia</taxon>
    </lineage>
</organism>
<feature type="domain" description="BFN" evidence="4">
    <location>
        <begin position="265"/>
        <end position="297"/>
    </location>
</feature>
<sequence>MLRAQLTLPPVARFGTATDQSNACNTISNPQRYSSHLLSLQLKFTQWRRRGRSKSTVFSCKCSRGSFGAKLNGDEHESDDDYVEAFVLISGKRAPAHVYWKNAGNLLAVIRRLKDVYIRNLFLDKRPPSFILLHCSHAYASELSPTSTCAETLRHYRMRIQGFEAEINGQTPGQFIPFSARGKDPRAALDPLGPGLLHRFQSPTIFLKISCDGDFLLPIIVGELAVEKLIDALQEEENEDLPNFFQLVKNIVGKLGYKPGEKDLLMVDARPSDAINVAKRCRAPIYVNKQIVLTDAIRITYGMGRMHGQKSIYDVSLDSAADGPDFLSEELDMVRNMNIAIKEERYSDAGTTRNVHMERQTFEASCIKTGALVHVDDTIDVLSVLIICMFRMLEAKAFKPLGITIQ</sequence>
<dbReference type="Gene3D" id="3.10.690.10">
    <property type="entry name" value="Bifunctional nuclease domain"/>
    <property type="match status" value="1"/>
</dbReference>
<protein>
    <recommendedName>
        <fullName evidence="4">BFN domain-containing protein</fullName>
    </recommendedName>
</protein>
<comment type="function">
    <text evidence="3">Bifunctional nuclease with both RNase and DNase activities. Involved in basal defense response. Participates in abscisic acid-derived callose deposition following infection by a necrotrophic pathogen.</text>
</comment>
<keyword evidence="2" id="KW-0540">Nuclease</keyword>
<keyword evidence="2" id="KW-0378">Hydrolase</keyword>
<evidence type="ECO:0000256" key="3">
    <source>
        <dbReference type="ARBA" id="ARBA00025428"/>
    </source>
</evidence>
<evidence type="ECO:0000256" key="1">
    <source>
        <dbReference type="ARBA" id="ARBA00009095"/>
    </source>
</evidence>
<reference evidence="5" key="1">
    <citation type="submission" date="2022-12" db="EMBL/GenBank/DDBJ databases">
        <title>Draft genome assemblies for two species of Escallonia (Escalloniales).</title>
        <authorList>
            <person name="Chanderbali A."/>
            <person name="Dervinis C."/>
            <person name="Anghel I."/>
            <person name="Soltis D."/>
            <person name="Soltis P."/>
            <person name="Zapata F."/>
        </authorList>
    </citation>
    <scope>NUCLEOTIDE SEQUENCE</scope>
    <source>
        <strain evidence="5">UCBG64.0493</strain>
        <tissue evidence="5">Leaf</tissue>
    </source>
</reference>
<dbReference type="EMBL" id="JAVXUP010000287">
    <property type="protein sequence ID" value="KAK3031956.1"/>
    <property type="molecule type" value="Genomic_DNA"/>
</dbReference>
<gene>
    <name evidence="5" type="ORF">RJ639_037117</name>
</gene>
<dbReference type="PANTHER" id="PTHR15160">
    <property type="entry name" value="VON HIPPEL-LINDAU PROTEIN"/>
    <property type="match status" value="1"/>
</dbReference>
<name>A0AA88WPT8_9ASTE</name>
<dbReference type="InterPro" id="IPR003729">
    <property type="entry name" value="Bi_nuclease_dom"/>
</dbReference>
<proteinExistence type="inferred from homology"/>
<dbReference type="AlphaFoldDB" id="A0AA88WPT8"/>